<reference evidence="2 3" key="1">
    <citation type="submission" date="2018-12" db="EMBL/GenBank/DDBJ databases">
        <title>The whole draft genome of Aquabacterium sp. SJQ9.</title>
        <authorList>
            <person name="Sun L."/>
            <person name="Gao X."/>
            <person name="Chen W."/>
            <person name="Huang K."/>
        </authorList>
    </citation>
    <scope>NUCLEOTIDE SEQUENCE [LARGE SCALE GENOMIC DNA]</scope>
    <source>
        <strain evidence="2 3">SJQ9</strain>
    </source>
</reference>
<dbReference type="SUPFAM" id="SSF54909">
    <property type="entry name" value="Dimeric alpha+beta barrel"/>
    <property type="match status" value="1"/>
</dbReference>
<dbReference type="Gene3D" id="3.30.70.100">
    <property type="match status" value="1"/>
</dbReference>
<gene>
    <name evidence="2" type="ORF">EIP75_03800</name>
</gene>
<sequence>MLRHIVMWTLKRPEDAPKVKALLDSCKTLVPGIHEFDIGIKTEGLDANCDVVLVSTFVDAEALDAYQPHPHHQEVVKQIREMASTRHVLDYTV</sequence>
<accession>A0A426VGE6</accession>
<dbReference type="AlphaFoldDB" id="A0A426VGE6"/>
<name>A0A426VGE6_9BURK</name>
<dbReference type="Pfam" id="PF07876">
    <property type="entry name" value="Dabb"/>
    <property type="match status" value="1"/>
</dbReference>
<dbReference type="PROSITE" id="PS51502">
    <property type="entry name" value="S_R_A_B_BARREL"/>
    <property type="match status" value="1"/>
</dbReference>
<dbReference type="EMBL" id="RSED01000002">
    <property type="protein sequence ID" value="RRS05988.1"/>
    <property type="molecule type" value="Genomic_DNA"/>
</dbReference>
<evidence type="ECO:0000259" key="1">
    <source>
        <dbReference type="PROSITE" id="PS51502"/>
    </source>
</evidence>
<dbReference type="InterPro" id="IPR011008">
    <property type="entry name" value="Dimeric_a/b-barrel"/>
</dbReference>
<comment type="caution">
    <text evidence="2">The sequence shown here is derived from an EMBL/GenBank/DDBJ whole genome shotgun (WGS) entry which is preliminary data.</text>
</comment>
<dbReference type="InterPro" id="IPR013097">
    <property type="entry name" value="Dabb"/>
</dbReference>
<evidence type="ECO:0000313" key="2">
    <source>
        <dbReference type="EMBL" id="RRS05988.1"/>
    </source>
</evidence>
<proteinExistence type="predicted"/>
<dbReference type="OrthoDB" id="9808130at2"/>
<dbReference type="SMART" id="SM00886">
    <property type="entry name" value="Dabb"/>
    <property type="match status" value="1"/>
</dbReference>
<dbReference type="Proteomes" id="UP000269265">
    <property type="component" value="Unassembled WGS sequence"/>
</dbReference>
<keyword evidence="3" id="KW-1185">Reference proteome</keyword>
<protein>
    <submittedName>
        <fullName evidence="2">Dabb family protein</fullName>
    </submittedName>
</protein>
<evidence type="ECO:0000313" key="3">
    <source>
        <dbReference type="Proteomes" id="UP000269265"/>
    </source>
</evidence>
<dbReference type="RefSeq" id="WP_125241895.1">
    <property type="nucleotide sequence ID" value="NZ_RSED01000002.1"/>
</dbReference>
<dbReference type="PANTHER" id="PTHR37832:SF1">
    <property type="entry name" value="STRESS-RESPONSE A_B BARREL DOMAIN-CONTAINING PROTEIN"/>
    <property type="match status" value="1"/>
</dbReference>
<feature type="domain" description="Stress-response A/B barrel" evidence="1">
    <location>
        <begin position="2"/>
        <end position="91"/>
    </location>
</feature>
<dbReference type="PANTHER" id="PTHR37832">
    <property type="entry name" value="BLL2683 PROTEIN"/>
    <property type="match status" value="1"/>
</dbReference>
<organism evidence="2 3">
    <name type="scientific">Aquabacterium soli</name>
    <dbReference type="NCBI Taxonomy" id="2493092"/>
    <lineage>
        <taxon>Bacteria</taxon>
        <taxon>Pseudomonadati</taxon>
        <taxon>Pseudomonadota</taxon>
        <taxon>Betaproteobacteria</taxon>
        <taxon>Burkholderiales</taxon>
        <taxon>Aquabacterium</taxon>
    </lineage>
</organism>